<dbReference type="PROSITE" id="PS50972">
    <property type="entry name" value="PTERIN_BINDING"/>
    <property type="match status" value="1"/>
</dbReference>
<reference evidence="4 5" key="1">
    <citation type="journal article" date="2016" name="Nat. Commun.">
        <title>Thousands of microbial genomes shed light on interconnected biogeochemical processes in an aquifer system.</title>
        <authorList>
            <person name="Anantharaman K."/>
            <person name="Brown C.T."/>
            <person name="Hug L.A."/>
            <person name="Sharon I."/>
            <person name="Castelle C.J."/>
            <person name="Probst A.J."/>
            <person name="Thomas B.C."/>
            <person name="Singh A."/>
            <person name="Wilkins M.J."/>
            <person name="Karaoz U."/>
            <person name="Brodie E.L."/>
            <person name="Williams K.H."/>
            <person name="Hubbard S.S."/>
            <person name="Banfield J.F."/>
        </authorList>
    </citation>
    <scope>NUCLEOTIDE SEQUENCE [LARGE SCALE GENOMIC DNA]</scope>
</reference>
<organism evidence="4 5">
    <name type="scientific">Candidatus Yanofskybacteria bacterium RIFCSPHIGHO2_02_FULL_41_11</name>
    <dbReference type="NCBI Taxonomy" id="1802675"/>
    <lineage>
        <taxon>Bacteria</taxon>
        <taxon>Candidatus Yanofskyibacteriota</taxon>
    </lineage>
</organism>
<keyword evidence="2" id="KW-0413">Isomerase</keyword>
<gene>
    <name evidence="4" type="ORF">A3J46_01750</name>
</gene>
<dbReference type="Proteomes" id="UP000177167">
    <property type="component" value="Unassembled WGS sequence"/>
</dbReference>
<dbReference type="EMBL" id="MGJP01000009">
    <property type="protein sequence ID" value="OGN10358.1"/>
    <property type="molecule type" value="Genomic_DNA"/>
</dbReference>
<sequence length="204" mass="22691">MEIVPAIIAYSKEELEDKLKAVQNYVDRVHIDIMDGIFVQNKTIDGIEELKNIDTKLDLDVHLMVKNPDIDSWLDTKASRFLIHVESGVDISSITDKVHKANKQVALVFNPETEPVMSPNIDAVQFMAVHPGNYGGDFVMGVLDKIKAFHNKYPDVKIIVDGAMHLETAKLAVESGASVIVIGGHIFNEGRSIPEVLEEFKNNL</sequence>
<dbReference type="InterPro" id="IPR000489">
    <property type="entry name" value="Pterin-binding_dom"/>
</dbReference>
<comment type="caution">
    <text evidence="4">The sequence shown here is derived from an EMBL/GenBank/DDBJ whole genome shotgun (WGS) entry which is preliminary data.</text>
</comment>
<name>A0A1F8FCS3_9BACT</name>
<dbReference type="InterPro" id="IPR013785">
    <property type="entry name" value="Aldolase_TIM"/>
</dbReference>
<keyword evidence="1" id="KW-0479">Metal-binding</keyword>
<evidence type="ECO:0000256" key="2">
    <source>
        <dbReference type="ARBA" id="ARBA00023235"/>
    </source>
</evidence>
<dbReference type="GO" id="GO:0016857">
    <property type="term" value="F:racemase and epimerase activity, acting on carbohydrates and derivatives"/>
    <property type="evidence" value="ECO:0007669"/>
    <property type="project" value="InterPro"/>
</dbReference>
<dbReference type="GO" id="GO:0005975">
    <property type="term" value="P:carbohydrate metabolic process"/>
    <property type="evidence" value="ECO:0007669"/>
    <property type="project" value="InterPro"/>
</dbReference>
<feature type="domain" description="Pterin-binding" evidence="3">
    <location>
        <begin position="137"/>
        <end position="204"/>
    </location>
</feature>
<dbReference type="Gene3D" id="3.20.20.70">
    <property type="entry name" value="Aldolase class I"/>
    <property type="match status" value="1"/>
</dbReference>
<dbReference type="InterPro" id="IPR011060">
    <property type="entry name" value="RibuloseP-bd_barrel"/>
</dbReference>
<dbReference type="GO" id="GO:0046872">
    <property type="term" value="F:metal ion binding"/>
    <property type="evidence" value="ECO:0007669"/>
    <property type="project" value="UniProtKB-KW"/>
</dbReference>
<dbReference type="Pfam" id="PF00834">
    <property type="entry name" value="Ribul_P_3_epim"/>
    <property type="match status" value="1"/>
</dbReference>
<evidence type="ECO:0000313" key="4">
    <source>
        <dbReference type="EMBL" id="OGN10358.1"/>
    </source>
</evidence>
<dbReference type="AlphaFoldDB" id="A0A1F8FCS3"/>
<proteinExistence type="predicted"/>
<dbReference type="PANTHER" id="PTHR11749">
    <property type="entry name" value="RIBULOSE-5-PHOSPHATE-3-EPIMERASE"/>
    <property type="match status" value="1"/>
</dbReference>
<dbReference type="SUPFAM" id="SSF51366">
    <property type="entry name" value="Ribulose-phoshate binding barrel"/>
    <property type="match status" value="1"/>
</dbReference>
<dbReference type="InterPro" id="IPR000056">
    <property type="entry name" value="Ribul_P_3_epim-like"/>
</dbReference>
<evidence type="ECO:0000256" key="1">
    <source>
        <dbReference type="ARBA" id="ARBA00022723"/>
    </source>
</evidence>
<accession>A0A1F8FCS3</accession>
<evidence type="ECO:0000259" key="3">
    <source>
        <dbReference type="PROSITE" id="PS50972"/>
    </source>
</evidence>
<protein>
    <recommendedName>
        <fullName evidence="3">Pterin-binding domain-containing protein</fullName>
    </recommendedName>
</protein>
<dbReference type="GO" id="GO:0042558">
    <property type="term" value="P:pteridine-containing compound metabolic process"/>
    <property type="evidence" value="ECO:0007669"/>
    <property type="project" value="InterPro"/>
</dbReference>
<dbReference type="PROSITE" id="PS01085">
    <property type="entry name" value="RIBUL_P_3_EPIMER_1"/>
    <property type="match status" value="1"/>
</dbReference>
<evidence type="ECO:0000313" key="5">
    <source>
        <dbReference type="Proteomes" id="UP000177167"/>
    </source>
</evidence>